<evidence type="ECO:0000313" key="1">
    <source>
        <dbReference type="EMBL" id="KAK0147698.1"/>
    </source>
</evidence>
<comment type="caution">
    <text evidence="1">The sequence shown here is derived from an EMBL/GenBank/DDBJ whole genome shotgun (WGS) entry which is preliminary data.</text>
</comment>
<gene>
    <name evidence="1" type="ORF">N1851_012832</name>
</gene>
<proteinExistence type="predicted"/>
<name>A0AA47MVX4_MERPO</name>
<protein>
    <submittedName>
        <fullName evidence="1">Uncharacterized protein</fullName>
    </submittedName>
</protein>
<keyword evidence="2" id="KW-1185">Reference proteome</keyword>
<evidence type="ECO:0000313" key="2">
    <source>
        <dbReference type="Proteomes" id="UP001174136"/>
    </source>
</evidence>
<dbReference type="EMBL" id="JAOPHQ010002286">
    <property type="protein sequence ID" value="KAK0147698.1"/>
    <property type="molecule type" value="Genomic_DNA"/>
</dbReference>
<accession>A0AA47MVX4</accession>
<dbReference type="Proteomes" id="UP001174136">
    <property type="component" value="Unassembled WGS sequence"/>
</dbReference>
<sequence>MLRWPALLEVSEVSVLCSHSYKYFEPFKYNSLQRFCILAPTVDTLTHATLGIYVLKEHASEELEDIGIVLECMKVLRDQENKAFVARKLFGLLYALDLMYPSDLCYTFETIQKVFMELDSSTLSNKLQSQKTDYLSEILLLRFIVWGELRNWLLLAIPTIHARAKTCKSVTPVPPPVLRWDMCARTDTGRTPPT</sequence>
<organism evidence="1 2">
    <name type="scientific">Merluccius polli</name>
    <name type="common">Benguela hake</name>
    <name type="synonym">Merluccius cadenati</name>
    <dbReference type="NCBI Taxonomy" id="89951"/>
    <lineage>
        <taxon>Eukaryota</taxon>
        <taxon>Metazoa</taxon>
        <taxon>Chordata</taxon>
        <taxon>Craniata</taxon>
        <taxon>Vertebrata</taxon>
        <taxon>Euteleostomi</taxon>
        <taxon>Actinopterygii</taxon>
        <taxon>Neopterygii</taxon>
        <taxon>Teleostei</taxon>
        <taxon>Neoteleostei</taxon>
        <taxon>Acanthomorphata</taxon>
        <taxon>Zeiogadaria</taxon>
        <taxon>Gadariae</taxon>
        <taxon>Gadiformes</taxon>
        <taxon>Gadoidei</taxon>
        <taxon>Merlucciidae</taxon>
        <taxon>Merluccius</taxon>
    </lineage>
</organism>
<reference evidence="1" key="1">
    <citation type="journal article" date="2023" name="Front. Mar. Sci.">
        <title>A new Merluccius polli reference genome to investigate the effects of global change in West African waters.</title>
        <authorList>
            <person name="Mateo J.L."/>
            <person name="Blanco-Fernandez C."/>
            <person name="Garcia-Vazquez E."/>
            <person name="Machado-Schiaffino G."/>
        </authorList>
    </citation>
    <scope>NUCLEOTIDE SEQUENCE</scope>
    <source>
        <strain evidence="1">C29</strain>
        <tissue evidence="1">Fin</tissue>
    </source>
</reference>
<dbReference type="AlphaFoldDB" id="A0AA47MVX4"/>